<feature type="signal peptide" evidence="3">
    <location>
        <begin position="1"/>
        <end position="17"/>
    </location>
</feature>
<gene>
    <name evidence="5" type="ORF">SNE40_020637</name>
</gene>
<keyword evidence="1" id="KW-1015">Disulfide bond</keyword>
<keyword evidence="6" id="KW-1185">Reference proteome</keyword>
<sequence length="211" mass="23975">MVLLIVGFTLIFGVVHLYKHEHKKDKFDSVSKVHGRKIPEHIHVDYNNQIIYASNDADGEIDGLVALHNYDKKMLAFKDLTNGRCYIDVLDETFEEGLTFWSAQEGKERTLVTRYFRYIREPIDLDVLRTFAGQHIADHCAGVPSHWIVVISKEEAERQEKSANGKTVQFICRPNYECPKCPTDVFPVTSTEKPVKPGLGGSEINPIKTSV</sequence>
<dbReference type="InterPro" id="IPR007084">
    <property type="entry name" value="BRICHOS_dom"/>
</dbReference>
<dbReference type="PROSITE" id="PS50869">
    <property type="entry name" value="BRICHOS"/>
    <property type="match status" value="1"/>
</dbReference>
<dbReference type="Proteomes" id="UP001347796">
    <property type="component" value="Unassembled WGS sequence"/>
</dbReference>
<evidence type="ECO:0000256" key="2">
    <source>
        <dbReference type="SAM" id="MobiDB-lite"/>
    </source>
</evidence>
<organism evidence="5 6">
    <name type="scientific">Patella caerulea</name>
    <name type="common">Rayed Mediterranean limpet</name>
    <dbReference type="NCBI Taxonomy" id="87958"/>
    <lineage>
        <taxon>Eukaryota</taxon>
        <taxon>Metazoa</taxon>
        <taxon>Spiralia</taxon>
        <taxon>Lophotrochozoa</taxon>
        <taxon>Mollusca</taxon>
        <taxon>Gastropoda</taxon>
        <taxon>Patellogastropoda</taxon>
        <taxon>Patelloidea</taxon>
        <taxon>Patellidae</taxon>
        <taxon>Patella</taxon>
    </lineage>
</organism>
<accession>A0AAN8P7L3</accession>
<evidence type="ECO:0000313" key="5">
    <source>
        <dbReference type="EMBL" id="KAK6169634.1"/>
    </source>
</evidence>
<dbReference type="AlphaFoldDB" id="A0AAN8P7L3"/>
<evidence type="ECO:0000313" key="6">
    <source>
        <dbReference type="Proteomes" id="UP001347796"/>
    </source>
</evidence>
<proteinExistence type="predicted"/>
<protein>
    <recommendedName>
        <fullName evidence="4">BRICHOS domain-containing protein</fullName>
    </recommendedName>
</protein>
<evidence type="ECO:0000256" key="3">
    <source>
        <dbReference type="SAM" id="SignalP"/>
    </source>
</evidence>
<evidence type="ECO:0000259" key="4">
    <source>
        <dbReference type="PROSITE" id="PS50869"/>
    </source>
</evidence>
<feature type="chain" id="PRO_5043004208" description="BRICHOS domain-containing protein" evidence="3">
    <location>
        <begin position="18"/>
        <end position="211"/>
    </location>
</feature>
<dbReference type="EMBL" id="JAZGQO010000015">
    <property type="protein sequence ID" value="KAK6169634.1"/>
    <property type="molecule type" value="Genomic_DNA"/>
</dbReference>
<reference evidence="5 6" key="1">
    <citation type="submission" date="2024-01" db="EMBL/GenBank/DDBJ databases">
        <title>The genome of the rayed Mediterranean limpet Patella caerulea (Linnaeus, 1758).</title>
        <authorList>
            <person name="Anh-Thu Weber A."/>
            <person name="Halstead-Nussloch G."/>
        </authorList>
    </citation>
    <scope>NUCLEOTIDE SEQUENCE [LARGE SCALE GENOMIC DNA]</scope>
    <source>
        <strain evidence="5">AATW-2023a</strain>
        <tissue evidence="5">Whole specimen</tissue>
    </source>
</reference>
<evidence type="ECO:0000256" key="1">
    <source>
        <dbReference type="ARBA" id="ARBA00023157"/>
    </source>
</evidence>
<feature type="region of interest" description="Disordered" evidence="2">
    <location>
        <begin position="192"/>
        <end position="211"/>
    </location>
</feature>
<dbReference type="SMART" id="SM01039">
    <property type="entry name" value="BRICHOS"/>
    <property type="match status" value="1"/>
</dbReference>
<name>A0AAN8P7L3_PATCE</name>
<keyword evidence="3" id="KW-0732">Signal</keyword>
<feature type="domain" description="BRICHOS" evidence="4">
    <location>
        <begin position="58"/>
        <end position="148"/>
    </location>
</feature>
<comment type="caution">
    <text evidence="5">The sequence shown here is derived from an EMBL/GenBank/DDBJ whole genome shotgun (WGS) entry which is preliminary data.</text>
</comment>